<proteinExistence type="predicted"/>
<evidence type="ECO:0000313" key="2">
    <source>
        <dbReference type="EMBL" id="KZT60137.1"/>
    </source>
</evidence>
<protein>
    <submittedName>
        <fullName evidence="2">Uncharacterized protein</fullName>
    </submittedName>
</protein>
<organism evidence="2 3">
    <name type="scientific">Calocera cornea HHB12733</name>
    <dbReference type="NCBI Taxonomy" id="1353952"/>
    <lineage>
        <taxon>Eukaryota</taxon>
        <taxon>Fungi</taxon>
        <taxon>Dikarya</taxon>
        <taxon>Basidiomycota</taxon>
        <taxon>Agaricomycotina</taxon>
        <taxon>Dacrymycetes</taxon>
        <taxon>Dacrymycetales</taxon>
        <taxon>Dacrymycetaceae</taxon>
        <taxon>Calocera</taxon>
    </lineage>
</organism>
<feature type="compositionally biased region" description="Basic and acidic residues" evidence="1">
    <location>
        <begin position="229"/>
        <end position="242"/>
    </location>
</feature>
<feature type="region of interest" description="Disordered" evidence="1">
    <location>
        <begin position="229"/>
        <end position="276"/>
    </location>
</feature>
<dbReference type="Proteomes" id="UP000076842">
    <property type="component" value="Unassembled WGS sequence"/>
</dbReference>
<accession>A0A165I4Y7</accession>
<reference evidence="2 3" key="1">
    <citation type="journal article" date="2016" name="Mol. Biol. Evol.">
        <title>Comparative Genomics of Early-Diverging Mushroom-Forming Fungi Provides Insights into the Origins of Lignocellulose Decay Capabilities.</title>
        <authorList>
            <person name="Nagy L.G."/>
            <person name="Riley R."/>
            <person name="Tritt A."/>
            <person name="Adam C."/>
            <person name="Daum C."/>
            <person name="Floudas D."/>
            <person name="Sun H."/>
            <person name="Yadav J.S."/>
            <person name="Pangilinan J."/>
            <person name="Larsson K.H."/>
            <person name="Matsuura K."/>
            <person name="Barry K."/>
            <person name="Labutti K."/>
            <person name="Kuo R."/>
            <person name="Ohm R.A."/>
            <person name="Bhattacharya S.S."/>
            <person name="Shirouzu T."/>
            <person name="Yoshinaga Y."/>
            <person name="Martin F.M."/>
            <person name="Grigoriev I.V."/>
            <person name="Hibbett D.S."/>
        </authorList>
    </citation>
    <scope>NUCLEOTIDE SEQUENCE [LARGE SCALE GENOMIC DNA]</scope>
    <source>
        <strain evidence="2 3">HHB12733</strain>
    </source>
</reference>
<evidence type="ECO:0000256" key="1">
    <source>
        <dbReference type="SAM" id="MobiDB-lite"/>
    </source>
</evidence>
<sequence length="276" mass="30603">MGAAIATLRDTIVAGDKQNKQELAEQLTFLISMANAKLDKYQADLESMFMTENPKTSRRGGIPGYRALRWERAYNVTIEKDSKVLQTKIGGIIDSFFGAKDPKTGESEFNIQEGFKTLVSGALDVFLGNGRAGEHEEQKYFIFMQHNAIIRIDVKLWRYNFVTQKVMGEQENVVAYIFCTSVVDHNNLQDDELLFLLSEYAGDHKMSDYLGKLVGMWTLIKSVTDEAKDPKTAPKFIPEKKTPAPIEAPSAPAVIAGVPDKSAQNGHDAAASPAQH</sequence>
<gene>
    <name evidence="2" type="ORF">CALCODRAFT_150977</name>
</gene>
<dbReference type="EMBL" id="KV423934">
    <property type="protein sequence ID" value="KZT60137.1"/>
    <property type="molecule type" value="Genomic_DNA"/>
</dbReference>
<evidence type="ECO:0000313" key="3">
    <source>
        <dbReference type="Proteomes" id="UP000076842"/>
    </source>
</evidence>
<dbReference type="AlphaFoldDB" id="A0A165I4Y7"/>
<dbReference type="OrthoDB" id="5962590at2759"/>
<keyword evidence="3" id="KW-1185">Reference proteome</keyword>
<name>A0A165I4Y7_9BASI</name>
<dbReference type="InParanoid" id="A0A165I4Y7"/>